<comment type="subcellular location">
    <subcellularLocation>
        <location evidence="2">Peroxisome membrane</location>
        <topology evidence="2">Lipid-anchor</topology>
        <orientation evidence="2">Cytoplasmic side</orientation>
    </subcellularLocation>
</comment>
<comment type="subunit">
    <text evidence="6">Interacts with a broad range of peroxisomal membrane proteins, including PEX3, PEX10, PEX11A, PEX11B, PEX12, PEX13, PEX14 and PEX16, PXMP2/PMP22, PXMP4/PMP24, SLC25A17/PMP34, ABCD1/ALDP, ABCD2/ALDRP, and ABCD3/PMP70. Also interacts with the tumor suppressor CDKN2A/p19ARF.</text>
</comment>
<evidence type="ECO:0000256" key="1">
    <source>
        <dbReference type="ARBA" id="ARBA00003055"/>
    </source>
</evidence>
<dbReference type="ExpressionAtlas" id="A0A3B3IRZ1">
    <property type="expression patterns" value="baseline and differential"/>
</dbReference>
<sequence>ETPTDSETTQKARFEMVLDLMQQLQDLGHPPKELAGEMRRVSPCWPGFKRVSNS</sequence>
<reference evidence="9" key="5">
    <citation type="submission" date="2025-09" db="UniProtKB">
        <authorList>
            <consortium name="Ensembl"/>
        </authorList>
    </citation>
    <scope>IDENTIFICATION</scope>
</reference>
<keyword evidence="5" id="KW-0962">Peroxisome biogenesis</keyword>
<reference evidence="9" key="4">
    <citation type="submission" date="2025-08" db="UniProtKB">
        <authorList>
            <consortium name="Ensembl"/>
        </authorList>
    </citation>
    <scope>IDENTIFICATION</scope>
</reference>
<dbReference type="MassIVE" id="A0A3B3IRZ1"/>
<keyword evidence="10" id="KW-1185">Reference proteome</keyword>
<evidence type="ECO:0000256" key="8">
    <source>
        <dbReference type="ARBA" id="ARBA00032710"/>
    </source>
</evidence>
<dbReference type="SMR" id="A0A3B3IRZ1"/>
<dbReference type="OpenTargets" id="ENSG00000258465"/>
<accession>A0A3B3IRZ1</accession>
<proteinExistence type="evidence at protein level"/>
<feature type="non-terminal residue" evidence="9">
    <location>
        <position position="1"/>
    </location>
</feature>
<evidence type="ECO:0000256" key="6">
    <source>
        <dbReference type="ARBA" id="ARBA00025898"/>
    </source>
</evidence>
<dbReference type="GO" id="GO:0005778">
    <property type="term" value="C:peroxisomal membrane"/>
    <property type="evidence" value="ECO:0007669"/>
    <property type="project" value="UniProtKB-SubCell"/>
</dbReference>
<evidence type="ECO:0000256" key="5">
    <source>
        <dbReference type="ARBA" id="ARBA00022593"/>
    </source>
</evidence>
<keyword evidence="11" id="KW-1267">Proteomics identification</keyword>
<evidence type="ECO:0007829" key="11">
    <source>
        <dbReference type="PeptideAtlas" id="A0A3B3IRZ1"/>
    </source>
</evidence>
<protein>
    <recommendedName>
        <fullName evidence="4">Peroxisomal biogenesis factor 19</fullName>
    </recommendedName>
    <alternativeName>
        <fullName evidence="7">Peroxin-19</fullName>
    </alternativeName>
    <alternativeName>
        <fullName evidence="8">Peroxisomal farnesylated protein</fullName>
    </alternativeName>
</protein>
<dbReference type="Ensembl" id="ENST00000647676.1">
    <property type="protein sequence ID" value="ENSP00000497162.1"/>
    <property type="gene ID" value="ENSG00000258465.8"/>
</dbReference>
<dbReference type="GO" id="GO:0007031">
    <property type="term" value="P:peroxisome organization"/>
    <property type="evidence" value="ECO:0007669"/>
    <property type="project" value="UniProtKB-KW"/>
</dbReference>
<dbReference type="EMBL" id="AL139011">
    <property type="status" value="NOT_ANNOTATED_CDS"/>
    <property type="molecule type" value="Genomic_DNA"/>
</dbReference>
<reference evidence="9 10" key="1">
    <citation type="journal article" date="2001" name="Nature">
        <title>Initial sequencing and analysis of the human genome.</title>
        <authorList>
            <consortium name="International Human Genome Sequencing Consortium"/>
            <person name="Lander E.S."/>
            <person name="Linton L.M."/>
            <person name="Birren B."/>
            <person name="Nusbaum C."/>
            <person name="Zody M.C."/>
            <person name="Baldwin J."/>
            <person name="Devon K."/>
            <person name="Dewar K."/>
            <person name="Doyle M."/>
            <person name="FitzHugh W."/>
            <person name="Funke R."/>
            <person name="Gage D."/>
            <person name="Harris K."/>
            <person name="Heaford A."/>
            <person name="Howland J."/>
            <person name="Kann L."/>
            <person name="Lehoczky J."/>
            <person name="LeVine R."/>
            <person name="McEwan P."/>
            <person name="McKernan K."/>
            <person name="Meldrim J."/>
            <person name="Mesirov J.P."/>
            <person name="Miranda C."/>
            <person name="Morris W."/>
            <person name="Naylor J."/>
            <person name="Raymond C."/>
            <person name="Rosetti M."/>
            <person name="Santos R."/>
            <person name="Sheridan A."/>
            <person name="Sougnez C."/>
            <person name="Stange-Thomann N."/>
            <person name="Stojanovic N."/>
            <person name="Subramanian A."/>
            <person name="Wyman D."/>
            <person name="Rogers J."/>
            <person name="Sulston J."/>
            <person name="Ainscough R."/>
            <person name="Beck S."/>
            <person name="Bentley D."/>
            <person name="Burton J."/>
            <person name="Clee C."/>
            <person name="Carter N."/>
            <person name="Coulson A."/>
            <person name="Deadman R."/>
            <person name="Deloukas P."/>
            <person name="Dunham A."/>
            <person name="Dunham I."/>
            <person name="Durbin R."/>
            <person name="French L."/>
            <person name="Grafham D."/>
            <person name="Gregory S."/>
            <person name="Hubbard T."/>
            <person name="Humphray S."/>
            <person name="Hunt A."/>
            <person name="Jones M."/>
            <person name="Lloyd C."/>
            <person name="McMurray A."/>
            <person name="Matthews L."/>
            <person name="Mercer S."/>
            <person name="Milne S."/>
            <person name="Mullikin J.C."/>
            <person name="Mungall A."/>
            <person name="Plumb R."/>
            <person name="Ross M."/>
            <person name="Shownkeen R."/>
            <person name="Sims S."/>
            <person name="Waterston R.H."/>
            <person name="Wilson R.K."/>
            <person name="Hillier L.W."/>
            <person name="McPherson J.D."/>
            <person name="Marra M.A."/>
            <person name="Mardis E.R."/>
            <person name="Fulton L.A."/>
            <person name="Chinwalla A.T."/>
            <person name="Pepin K.H."/>
            <person name="Gish W.R."/>
            <person name="Chissoe S.L."/>
            <person name="Wendl M.C."/>
            <person name="Delehaunty K.D."/>
            <person name="Miner T.L."/>
            <person name="Delehaunty A."/>
            <person name="Kramer J.B."/>
            <person name="Cook L.L."/>
            <person name="Fulton R.S."/>
            <person name="Johnson D.L."/>
            <person name="Minx P.J."/>
            <person name="Clifton S.W."/>
            <person name="Hawkins T."/>
            <person name="Branscomb E."/>
            <person name="Predki P."/>
            <person name="Richardson P."/>
            <person name="Wenning S."/>
            <person name="Slezak T."/>
            <person name="Doggett N."/>
            <person name="Cheng J.F."/>
            <person name="Olsen A."/>
            <person name="Lucas S."/>
            <person name="Elkin C."/>
            <person name="Uberbacher E."/>
            <person name="Frazier M."/>
            <person name="Gibbs R.A."/>
            <person name="Muzny D.M."/>
            <person name="Scherer S.E."/>
            <person name="Bouck J.B."/>
            <person name="Sodergren E.J."/>
            <person name="Worley K.C."/>
            <person name="Rives C.M."/>
            <person name="Gorrell J.H."/>
            <person name="Metzker M.L."/>
            <person name="Naylor S.L."/>
            <person name="Kucherlapati R.S."/>
            <person name="Nelson D.L."/>
            <person name="Weinstock G.M."/>
            <person name="Sakaki Y."/>
            <person name="Fujiyama A."/>
            <person name="Hattori M."/>
            <person name="Yada T."/>
            <person name="Toyoda A."/>
            <person name="Itoh T."/>
            <person name="Kawagoe C."/>
            <person name="Watanabe H."/>
            <person name="Totoki Y."/>
            <person name="Taylor T."/>
            <person name="Weissenbach J."/>
            <person name="Heilig R."/>
            <person name="Saurin W."/>
            <person name="Artiguenave F."/>
            <person name="Brottier P."/>
            <person name="Bruls T."/>
            <person name="Pelletier E."/>
            <person name="Robert C."/>
            <person name="Wincker P."/>
            <person name="Smith D.R."/>
            <person name="Doucette-Stamm L."/>
            <person name="Rubenfield M."/>
            <person name="Weinstock K."/>
            <person name="Lee H.M."/>
            <person name="Dubois J."/>
            <person name="Rosenthal A."/>
            <person name="Platzer M."/>
            <person name="Nyakatura G."/>
            <person name="Taudien S."/>
            <person name="Rump A."/>
            <person name="Yang H."/>
            <person name="Yu J."/>
            <person name="Wang J."/>
            <person name="Huang G."/>
            <person name="Gu J."/>
            <person name="Hood L."/>
            <person name="Rowen L."/>
            <person name="Madan A."/>
            <person name="Qin S."/>
            <person name="Davis R.W."/>
            <person name="Federspiel N.A."/>
            <person name="Abola A.P."/>
            <person name="Proctor M.J."/>
            <person name="Myers R.M."/>
            <person name="Schmutz J."/>
            <person name="Dickson M."/>
            <person name="Grimwood J."/>
            <person name="Cox D.R."/>
            <person name="Olson M.V."/>
            <person name="Kaul R."/>
            <person name="Raymond C."/>
            <person name="Shimizu N."/>
            <person name="Kawasaki K."/>
            <person name="Minoshima S."/>
            <person name="Evans G.A."/>
            <person name="Athanasiou M."/>
            <person name="Schultz R."/>
            <person name="Roe B.A."/>
            <person name="Chen F."/>
            <person name="Pan H."/>
            <person name="Ramser J."/>
            <person name="Lehrach H."/>
            <person name="Reinhardt R."/>
            <person name="McCombie W.R."/>
            <person name="de la Bastide M."/>
            <person name="Dedhia N."/>
            <person name="Blocker H."/>
            <person name="Hornischer K."/>
            <person name="Nordsiek G."/>
            <person name="Agarwala R."/>
            <person name="Aravind L."/>
            <person name="Bailey J.A."/>
            <person name="Bateman A."/>
            <person name="Batzoglou S."/>
            <person name="Birney E."/>
            <person name="Bork P."/>
            <person name="Brown D.G."/>
            <person name="Burge C.B."/>
            <person name="Cerutti L."/>
            <person name="Chen H.C."/>
            <person name="Church D."/>
            <person name="Clamp M."/>
            <person name="Copley R.R."/>
            <person name="Doerks T."/>
            <person name="Eddy S.R."/>
            <person name="Eichler E.E."/>
            <person name="Furey T.S."/>
            <person name="Galagan J."/>
            <person name="Gilbert J.G."/>
            <person name="Harmon C."/>
            <person name="Hayashizaki Y."/>
            <person name="Haussler D."/>
            <person name="Hermjakob H."/>
            <person name="Hokamp K."/>
            <person name="Jang W."/>
            <person name="Johnson L.S."/>
            <person name="Jones T.A."/>
            <person name="Kasif S."/>
            <person name="Kaspryzk A."/>
            <person name="Kennedy S."/>
            <person name="Kent W.J."/>
            <person name="Kitts P."/>
            <person name="Koonin E.V."/>
            <person name="Korf I."/>
            <person name="Kulp D."/>
            <person name="Lancet D."/>
            <person name="Lowe T.M."/>
            <person name="McLysaght A."/>
            <person name="Mikkelsen T."/>
            <person name="Moran J.V."/>
            <person name="Mulder N."/>
            <person name="Pollara V.J."/>
            <person name="Ponting C.P."/>
            <person name="Schuler G."/>
            <person name="Schultz J."/>
            <person name="Slater G."/>
            <person name="Smit A.F."/>
            <person name="Stupka E."/>
            <person name="Szustakowski J."/>
            <person name="Thierry-Mieg D."/>
            <person name="Thierry-Mieg J."/>
            <person name="Wagner L."/>
            <person name="Wallis J."/>
            <person name="Wheeler R."/>
            <person name="Williams A."/>
            <person name="Wolf Y.I."/>
            <person name="Wolfe K.H."/>
            <person name="Yang S.P."/>
            <person name="Yeh R.F."/>
            <person name="Collins F."/>
            <person name="Guyer M.S."/>
            <person name="Peterson J."/>
            <person name="Felsenfeld A."/>
            <person name="Wetterstrand K.A."/>
            <person name="Patrinos A."/>
            <person name="Morgan M.J."/>
            <person name="de Jong P."/>
            <person name="Catanese J.J."/>
            <person name="Osoegawa K."/>
            <person name="Shizuya H."/>
            <person name="Choi S."/>
            <person name="Chen Y.J."/>
        </authorList>
    </citation>
    <scope>NUCLEOTIDE SEQUENCE [LARGE SCALE GENOMIC DNA]</scope>
</reference>
<evidence type="ECO:0000256" key="4">
    <source>
        <dbReference type="ARBA" id="ARBA00015758"/>
    </source>
</evidence>
<dbReference type="Proteomes" id="UP000005640">
    <property type="component" value="Chromosome 1"/>
</dbReference>
<dbReference type="AlphaFoldDB" id="A0A3B3IRZ1"/>
<dbReference type="VEuPathDB" id="HostDB:ENSG00000258465"/>
<dbReference type="Gene3D" id="1.20.120.900">
    <property type="entry name" value="Pex19, mPTS binding domain"/>
    <property type="match status" value="1"/>
</dbReference>
<evidence type="ECO:0000256" key="7">
    <source>
        <dbReference type="ARBA" id="ARBA00029688"/>
    </source>
</evidence>
<reference evidence="9 10" key="3">
    <citation type="journal article" date="2006" name="Nature">
        <title>The DNA sequence and biological annotation of human chromosome 1.</title>
        <authorList>
            <person name="Gregory S.G."/>
            <person name="Barlow K.F."/>
            <person name="McLay K.E."/>
            <person name="Kaul R."/>
            <person name="Swarbreck D."/>
            <person name="Dunham A."/>
            <person name="Scott C.E."/>
            <person name="Howe K.L."/>
            <person name="Woodfine K."/>
            <person name="Spencer C.C."/>
            <person name="Jones M.C."/>
            <person name="Gillson C."/>
            <person name="Searle S."/>
            <person name="Zhou Y."/>
            <person name="Kokocinski F."/>
            <person name="McDonald L."/>
            <person name="Evans R."/>
            <person name="Phillips K."/>
            <person name="Atkinson A."/>
            <person name="Cooper R."/>
            <person name="Jones C."/>
            <person name="Hall R.E."/>
            <person name="Andrews T.D."/>
            <person name="Lloyd C."/>
            <person name="Ainscough R."/>
            <person name="Almeida J.P."/>
            <person name="Ambrose K.D."/>
            <person name="Anderson F."/>
            <person name="Andrew R.W."/>
            <person name="Ashwell R.I."/>
            <person name="Aubin K."/>
            <person name="Babbage A.K."/>
            <person name="Bagguley C.L."/>
            <person name="Bailey J."/>
            <person name="Beasley H."/>
            <person name="Bethel G."/>
            <person name="Bird C.P."/>
            <person name="Bray-Allen S."/>
            <person name="Brown J.Y."/>
            <person name="Brown A.J."/>
            <person name="Buckley D."/>
            <person name="Burton J."/>
            <person name="Bye J."/>
            <person name="Carder C."/>
            <person name="Chapman J.C."/>
            <person name="Clark S.Y."/>
            <person name="Clarke G."/>
            <person name="Clee C."/>
            <person name="Cobley V."/>
            <person name="Collier R.E."/>
            <person name="Corby N."/>
            <person name="Coville G.J."/>
            <person name="Davies J."/>
            <person name="Deadman R."/>
            <person name="Dunn M."/>
            <person name="Earthrowl M."/>
            <person name="Ellington A.G."/>
            <person name="Errington H."/>
            <person name="Frankish A."/>
            <person name="Frankland J."/>
            <person name="French L."/>
            <person name="Garner P."/>
            <person name="Garnett J."/>
            <person name="Gay L."/>
            <person name="Ghori M.R."/>
            <person name="Gibson R."/>
            <person name="Gilby L.M."/>
            <person name="Gillett W."/>
            <person name="Glithero R.J."/>
            <person name="Grafham D.V."/>
            <person name="Griffiths C."/>
            <person name="Griffiths-Jones S."/>
            <person name="Grocock R."/>
            <person name="Hammond S."/>
            <person name="Harrison E.S."/>
            <person name="Hart E."/>
            <person name="Haugen E."/>
            <person name="Heath P.D."/>
            <person name="Holmes S."/>
            <person name="Holt K."/>
            <person name="Howden P.J."/>
            <person name="Hunt A.R."/>
            <person name="Hunt S.E."/>
            <person name="Hunter G."/>
            <person name="Isherwood J."/>
            <person name="James R."/>
            <person name="Johnson C."/>
            <person name="Johnson D."/>
            <person name="Joy A."/>
            <person name="Kay M."/>
            <person name="Kershaw J.K."/>
            <person name="Kibukawa M."/>
            <person name="Kimberley A.M."/>
            <person name="King A."/>
            <person name="Knights A.J."/>
            <person name="Lad H."/>
            <person name="Laird G."/>
            <person name="Lawlor S."/>
            <person name="Leongamornlert D.A."/>
            <person name="Lloyd D.M."/>
            <person name="Loveland J."/>
            <person name="Lovell J."/>
            <person name="Lush M.J."/>
            <person name="Lyne R."/>
            <person name="Martin S."/>
            <person name="Mashreghi-Mohammadi M."/>
            <person name="Matthews L."/>
            <person name="Matthews N.S."/>
            <person name="McLaren S."/>
            <person name="Milne S."/>
            <person name="Mistry S."/>
            <person name="Moore M.J."/>
            <person name="Nickerson T."/>
            <person name="O'Dell C.N."/>
            <person name="Oliver K."/>
            <person name="Palmeiri A."/>
            <person name="Palmer S.A."/>
            <person name="Parker A."/>
            <person name="Patel D."/>
            <person name="Pearce A.V."/>
            <person name="Peck A.I."/>
            <person name="Pelan S."/>
            <person name="Phelps K."/>
            <person name="Phillimore B.J."/>
            <person name="Plumb R."/>
            <person name="Rajan J."/>
            <person name="Raymond C."/>
            <person name="Rouse G."/>
            <person name="Saenphimmachak C."/>
            <person name="Sehra H.K."/>
            <person name="Sheridan E."/>
            <person name="Shownkeen R."/>
            <person name="Sims S."/>
            <person name="Skuce C.D."/>
            <person name="Smith M."/>
            <person name="Steward C."/>
            <person name="Subramanian S."/>
            <person name="Sycamore N."/>
            <person name="Tracey A."/>
            <person name="Tromans A."/>
            <person name="Van Helmond Z."/>
            <person name="Wall M."/>
            <person name="Wallis J.M."/>
            <person name="White S."/>
            <person name="Whitehead S.L."/>
            <person name="Wilkinson J.E."/>
            <person name="Willey D.L."/>
            <person name="Williams H."/>
            <person name="Wilming L."/>
            <person name="Wray P.W."/>
            <person name="Wu Z."/>
            <person name="Coulson A."/>
            <person name="Vaudin M."/>
            <person name="Sulston J.E."/>
            <person name="Durbin R."/>
            <person name="Hubbard T."/>
            <person name="Wooster R."/>
            <person name="Dunham I."/>
            <person name="Carter N.P."/>
            <person name="McVean G."/>
            <person name="Ross M.T."/>
            <person name="Harrow J."/>
            <person name="Olson M.V."/>
            <person name="Beck S."/>
            <person name="Rogers J."/>
            <person name="Bentley D.R."/>
            <person name="Banerjee R."/>
            <person name="Bryant S.P."/>
            <person name="Burford D.C."/>
            <person name="Burrill W.D."/>
            <person name="Clegg S.M."/>
            <person name="Dhami P."/>
            <person name="Dovey O."/>
            <person name="Faulkner L.M."/>
            <person name="Gribble S.M."/>
            <person name="Langford C.F."/>
            <person name="Pandian R.D."/>
            <person name="Porter K.M."/>
            <person name="Prigmore E."/>
        </authorList>
    </citation>
    <scope>NUCLEOTIDE SEQUENCE [LARGE SCALE GENOMIC DNA]</scope>
</reference>
<dbReference type="Pfam" id="PF04614">
    <property type="entry name" value="Pex19"/>
    <property type="match status" value="1"/>
</dbReference>
<name>A0A3B3IRZ1_HUMAN</name>
<evidence type="ECO:0000313" key="10">
    <source>
        <dbReference type="Proteomes" id="UP000005640"/>
    </source>
</evidence>
<dbReference type="Bgee" id="ENSG00000258465">
    <property type="expression patterns" value="Expressed in stromal cell of endometrium and 100 other cell types or tissues"/>
</dbReference>
<reference evidence="9 10" key="2">
    <citation type="journal article" date="2004" name="Nature">
        <title>Finishing the euchromatic sequence of the human genome.</title>
        <authorList>
            <consortium name="International Human Genome Sequencing Consortium"/>
        </authorList>
    </citation>
    <scope>NUCLEOTIDE SEQUENCE [LARGE SCALE GENOMIC DNA]</scope>
</reference>
<dbReference type="GeneCards" id="ENSG00000258465"/>
<organism evidence="9 10">
    <name type="scientific">Homo sapiens</name>
    <name type="common">Human</name>
    <dbReference type="NCBI Taxonomy" id="9606"/>
    <lineage>
        <taxon>Eukaryota</taxon>
        <taxon>Metazoa</taxon>
        <taxon>Chordata</taxon>
        <taxon>Craniata</taxon>
        <taxon>Vertebrata</taxon>
        <taxon>Euteleostomi</taxon>
        <taxon>Mammalia</taxon>
        <taxon>Eutheria</taxon>
        <taxon>Euarchontoglires</taxon>
        <taxon>Primates</taxon>
        <taxon>Haplorrhini</taxon>
        <taxon>Catarrhini</taxon>
        <taxon>Hominidae</taxon>
        <taxon>Homo</taxon>
    </lineage>
</organism>
<dbReference type="InterPro" id="IPR038322">
    <property type="entry name" value="Pex19_C_sf"/>
</dbReference>
<dbReference type="InterPro" id="IPR006708">
    <property type="entry name" value="Pex19"/>
</dbReference>
<evidence type="ECO:0000256" key="3">
    <source>
        <dbReference type="ARBA" id="ARBA00006326"/>
    </source>
</evidence>
<evidence type="ECO:0000313" key="9">
    <source>
        <dbReference type="Ensembl" id="ENSP00000497162.1"/>
    </source>
</evidence>
<dbReference type="EMBL" id="AL513282">
    <property type="status" value="NOT_ANNOTATED_CDS"/>
    <property type="molecule type" value="Genomic_DNA"/>
</dbReference>
<evidence type="ECO:0000256" key="2">
    <source>
        <dbReference type="ARBA" id="ARBA00004405"/>
    </source>
</evidence>
<comment type="function">
    <text evidence="1">Necessary for early peroxisomal biogenesis. Acts both as a cytosolic chaperone and as an import receptor for peroxisomal membrane proteins (PMPs). Binds and stabilizes newly synthesized PMPs in the cytoplasm by interacting with their hydrophobic membrane-spanning domains, and targets them to the peroxisome membrane by binding to the integral membrane protein PEX3. Excludes CDKN2A from the nucleus and prevents its interaction with MDM2, which results in active degradation of TP53.</text>
</comment>
<comment type="similarity">
    <text evidence="3">Belongs to the peroxin-19 family.</text>
</comment>